<feature type="signal peptide" evidence="2">
    <location>
        <begin position="1"/>
        <end position="18"/>
    </location>
</feature>
<evidence type="ECO:0000313" key="3">
    <source>
        <dbReference type="EMBL" id="TFK99368.1"/>
    </source>
</evidence>
<sequence length="263" mass="26744">MQLSQVFVSLSLAASTLASPALPWVQRRQENPVVLYPDDGVVWVVGSTHNVTWNPAGQESTEGVIFLAKHSFVDPEPVAVGVDTTTGRIEVTVPDVEPATDYNMIMVIGGAIAGPASGPFTIAESRNNLPESASFDPEAETTIVFPGTTIVATPPFDATVVPTGFASVTSSAASEVSEAASSVASDASSVISSLSDEQSSVQDEATSALSSIGDEIESATDAVESPVESEVGEEGAALSLAPGSYLGAVAVLAIAMSAGAMIL</sequence>
<evidence type="ECO:0008006" key="5">
    <source>
        <dbReference type="Google" id="ProtNLM"/>
    </source>
</evidence>
<reference evidence="3 4" key="1">
    <citation type="journal article" date="2019" name="Nat. Ecol. Evol.">
        <title>Megaphylogeny resolves global patterns of mushroom evolution.</title>
        <authorList>
            <person name="Varga T."/>
            <person name="Krizsan K."/>
            <person name="Foldi C."/>
            <person name="Dima B."/>
            <person name="Sanchez-Garcia M."/>
            <person name="Sanchez-Ramirez S."/>
            <person name="Szollosi G.J."/>
            <person name="Szarkandi J.G."/>
            <person name="Papp V."/>
            <person name="Albert L."/>
            <person name="Andreopoulos W."/>
            <person name="Angelini C."/>
            <person name="Antonin V."/>
            <person name="Barry K.W."/>
            <person name="Bougher N.L."/>
            <person name="Buchanan P."/>
            <person name="Buyck B."/>
            <person name="Bense V."/>
            <person name="Catcheside P."/>
            <person name="Chovatia M."/>
            <person name="Cooper J."/>
            <person name="Damon W."/>
            <person name="Desjardin D."/>
            <person name="Finy P."/>
            <person name="Geml J."/>
            <person name="Haridas S."/>
            <person name="Hughes K."/>
            <person name="Justo A."/>
            <person name="Karasinski D."/>
            <person name="Kautmanova I."/>
            <person name="Kiss B."/>
            <person name="Kocsube S."/>
            <person name="Kotiranta H."/>
            <person name="LaButti K.M."/>
            <person name="Lechner B.E."/>
            <person name="Liimatainen K."/>
            <person name="Lipzen A."/>
            <person name="Lukacs Z."/>
            <person name="Mihaltcheva S."/>
            <person name="Morgado L.N."/>
            <person name="Niskanen T."/>
            <person name="Noordeloos M.E."/>
            <person name="Ohm R.A."/>
            <person name="Ortiz-Santana B."/>
            <person name="Ovrebo C."/>
            <person name="Racz N."/>
            <person name="Riley R."/>
            <person name="Savchenko A."/>
            <person name="Shiryaev A."/>
            <person name="Soop K."/>
            <person name="Spirin V."/>
            <person name="Szebenyi C."/>
            <person name="Tomsovsky M."/>
            <person name="Tulloss R.E."/>
            <person name="Uehling J."/>
            <person name="Grigoriev I.V."/>
            <person name="Vagvolgyi C."/>
            <person name="Papp T."/>
            <person name="Martin F.M."/>
            <person name="Miettinen O."/>
            <person name="Hibbett D.S."/>
            <person name="Nagy L.G."/>
        </authorList>
    </citation>
    <scope>NUCLEOTIDE SEQUENCE [LARGE SCALE GENOMIC DNA]</scope>
    <source>
        <strain evidence="3 4">CBS 309.79</strain>
    </source>
</reference>
<protein>
    <recommendedName>
        <fullName evidence="5">Ser-Thr-rich glycosyl-phosphatidyl-inositol-anchored membrane family-domain-containing protein</fullName>
    </recommendedName>
</protein>
<feature type="chain" id="PRO_5023011328" description="Ser-Thr-rich glycosyl-phosphatidyl-inositol-anchored membrane family-domain-containing protein" evidence="2">
    <location>
        <begin position="19"/>
        <end position="263"/>
    </location>
</feature>
<keyword evidence="2" id="KW-0732">Signal</keyword>
<dbReference type="AlphaFoldDB" id="A0A5C3QGS9"/>
<dbReference type="EMBL" id="ML178834">
    <property type="protein sequence ID" value="TFK99368.1"/>
    <property type="molecule type" value="Genomic_DNA"/>
</dbReference>
<dbReference type="Proteomes" id="UP000305067">
    <property type="component" value="Unassembled WGS sequence"/>
</dbReference>
<proteinExistence type="predicted"/>
<organism evidence="3 4">
    <name type="scientific">Pterulicium gracile</name>
    <dbReference type="NCBI Taxonomy" id="1884261"/>
    <lineage>
        <taxon>Eukaryota</taxon>
        <taxon>Fungi</taxon>
        <taxon>Dikarya</taxon>
        <taxon>Basidiomycota</taxon>
        <taxon>Agaricomycotina</taxon>
        <taxon>Agaricomycetes</taxon>
        <taxon>Agaricomycetidae</taxon>
        <taxon>Agaricales</taxon>
        <taxon>Pleurotineae</taxon>
        <taxon>Pterulaceae</taxon>
        <taxon>Pterulicium</taxon>
    </lineage>
</organism>
<name>A0A5C3QGS9_9AGAR</name>
<gene>
    <name evidence="3" type="ORF">BDV98DRAFT_584337</name>
</gene>
<evidence type="ECO:0000256" key="1">
    <source>
        <dbReference type="SAM" id="MobiDB-lite"/>
    </source>
</evidence>
<evidence type="ECO:0000256" key="2">
    <source>
        <dbReference type="SAM" id="SignalP"/>
    </source>
</evidence>
<dbReference type="STRING" id="1884261.A0A5C3QGS9"/>
<feature type="region of interest" description="Disordered" evidence="1">
    <location>
        <begin position="194"/>
        <end position="229"/>
    </location>
</feature>
<keyword evidence="4" id="KW-1185">Reference proteome</keyword>
<evidence type="ECO:0000313" key="4">
    <source>
        <dbReference type="Proteomes" id="UP000305067"/>
    </source>
</evidence>
<accession>A0A5C3QGS9</accession>
<feature type="compositionally biased region" description="Polar residues" evidence="1">
    <location>
        <begin position="196"/>
        <end position="210"/>
    </location>
</feature>